<evidence type="ECO:0000313" key="2">
    <source>
        <dbReference type="Proteomes" id="UP000813427"/>
    </source>
</evidence>
<sequence length="314" mass="34812">MTTLNGRPVPDIPTMERKFPVECEFLVPLRMSFRHYRKDGGVVPVSTESPETDTNENSNRQIYAMTVSAPIVGHGTLVKPDEGNDGIMMVCEPVYAHANANVMMNGIVTVYKDALKWINMYSGRDIQPTTAPNVYMGHEPQLVERLLEEPVPTHGPDLVPLHMGRDHRGQHLDIASTKTLVRGPGGWIREINLYTSAYNSVSEFRSMKQATNTNPINVTEERTTKAELPEGYVTMNGKRIEFVDEDRNTRVVKCNYGHLEDHAGQAHARAQAALPERARHVVGGPEGEVQVGHAQVVGDGVALDDDAEPTQERV</sequence>
<comment type="caution">
    <text evidence="1">The sequence shown here is derived from an EMBL/GenBank/DDBJ whole genome shotgun (WGS) entry which is preliminary data.</text>
</comment>
<protein>
    <submittedName>
        <fullName evidence="1">Uncharacterized protein</fullName>
    </submittedName>
</protein>
<keyword evidence="2" id="KW-1185">Reference proteome</keyword>
<proteinExistence type="predicted"/>
<gene>
    <name evidence="1" type="ORF">BKA59DRAFT_512740</name>
</gene>
<accession>A0A8K0RWF9</accession>
<dbReference type="EMBL" id="JAGPXF010000005">
    <property type="protein sequence ID" value="KAH7241210.1"/>
    <property type="molecule type" value="Genomic_DNA"/>
</dbReference>
<dbReference type="Proteomes" id="UP000813427">
    <property type="component" value="Unassembled WGS sequence"/>
</dbReference>
<organism evidence="1 2">
    <name type="scientific">Fusarium tricinctum</name>
    <dbReference type="NCBI Taxonomy" id="61284"/>
    <lineage>
        <taxon>Eukaryota</taxon>
        <taxon>Fungi</taxon>
        <taxon>Dikarya</taxon>
        <taxon>Ascomycota</taxon>
        <taxon>Pezizomycotina</taxon>
        <taxon>Sordariomycetes</taxon>
        <taxon>Hypocreomycetidae</taxon>
        <taxon>Hypocreales</taxon>
        <taxon>Nectriaceae</taxon>
        <taxon>Fusarium</taxon>
        <taxon>Fusarium tricinctum species complex</taxon>
    </lineage>
</organism>
<dbReference type="OrthoDB" id="5417750at2759"/>
<reference evidence="1" key="1">
    <citation type="journal article" date="2021" name="Nat. Commun.">
        <title>Genetic determinants of endophytism in the Arabidopsis root mycobiome.</title>
        <authorList>
            <person name="Mesny F."/>
            <person name="Miyauchi S."/>
            <person name="Thiergart T."/>
            <person name="Pickel B."/>
            <person name="Atanasova L."/>
            <person name="Karlsson M."/>
            <person name="Huettel B."/>
            <person name="Barry K.W."/>
            <person name="Haridas S."/>
            <person name="Chen C."/>
            <person name="Bauer D."/>
            <person name="Andreopoulos W."/>
            <person name="Pangilinan J."/>
            <person name="LaButti K."/>
            <person name="Riley R."/>
            <person name="Lipzen A."/>
            <person name="Clum A."/>
            <person name="Drula E."/>
            <person name="Henrissat B."/>
            <person name="Kohler A."/>
            <person name="Grigoriev I.V."/>
            <person name="Martin F.M."/>
            <person name="Hacquard S."/>
        </authorList>
    </citation>
    <scope>NUCLEOTIDE SEQUENCE</scope>
    <source>
        <strain evidence="1">MPI-SDFR-AT-0068</strain>
    </source>
</reference>
<name>A0A8K0RWF9_9HYPO</name>
<evidence type="ECO:0000313" key="1">
    <source>
        <dbReference type="EMBL" id="KAH7241210.1"/>
    </source>
</evidence>
<dbReference type="AlphaFoldDB" id="A0A8K0RWF9"/>